<dbReference type="EMBL" id="QZCG01000009">
    <property type="protein sequence ID" value="RJE84002.1"/>
    <property type="molecule type" value="Genomic_DNA"/>
</dbReference>
<organism evidence="1 2">
    <name type="scientific">Paracoccus onubensis</name>
    <dbReference type="NCBI Taxonomy" id="1675788"/>
    <lineage>
        <taxon>Bacteria</taxon>
        <taxon>Pseudomonadati</taxon>
        <taxon>Pseudomonadota</taxon>
        <taxon>Alphaproteobacteria</taxon>
        <taxon>Rhodobacterales</taxon>
        <taxon>Paracoccaceae</taxon>
        <taxon>Paracoccus</taxon>
    </lineage>
</organism>
<dbReference type="AlphaFoldDB" id="A0A418SSU9"/>
<evidence type="ECO:0000313" key="2">
    <source>
        <dbReference type="Proteomes" id="UP000284202"/>
    </source>
</evidence>
<gene>
    <name evidence="1" type="ORF">D3P04_13365</name>
</gene>
<keyword evidence="1" id="KW-0238">DNA-binding</keyword>
<accession>A0A418SSU9</accession>
<reference evidence="2" key="1">
    <citation type="submission" date="2018-09" db="EMBL/GenBank/DDBJ databases">
        <title>Acidovorax cavernicola nov. sp. isolated from Gruta de las Maravillas (Aracena, Spain).</title>
        <authorList>
            <person name="Jurado V."/>
            <person name="Gutierrez-Patricio S."/>
            <person name="Gonzalez-Pimentel J.L."/>
            <person name="Miller A.Z."/>
            <person name="Laiz L."/>
            <person name="Saiz-Jimenez C."/>
        </authorList>
    </citation>
    <scope>NUCLEOTIDE SEQUENCE [LARGE SCALE GENOMIC DNA]</scope>
    <source>
        <strain evidence="2">1011MAR3C25</strain>
    </source>
</reference>
<proteinExistence type="predicted"/>
<sequence length="81" mass="8858">MMARAELTFAPRLLPSPQAAAYLGVSETTLRGLNIPRKVLGGKRLYDRLALDEYADSLTMEGLDTGVEVNTCRGKFGRRAS</sequence>
<comment type="caution">
    <text evidence="1">The sequence shown here is derived from an EMBL/GenBank/DDBJ whole genome shotgun (WGS) entry which is preliminary data.</text>
</comment>
<dbReference type="OrthoDB" id="7578892at2"/>
<name>A0A418SSU9_9RHOB</name>
<evidence type="ECO:0000313" key="1">
    <source>
        <dbReference type="EMBL" id="RJE84002.1"/>
    </source>
</evidence>
<dbReference type="Proteomes" id="UP000284202">
    <property type="component" value="Unassembled WGS sequence"/>
</dbReference>
<protein>
    <submittedName>
        <fullName evidence="1">DNA-binding protein</fullName>
    </submittedName>
</protein>
<keyword evidence="2" id="KW-1185">Reference proteome</keyword>
<dbReference type="GO" id="GO:0003677">
    <property type="term" value="F:DNA binding"/>
    <property type="evidence" value="ECO:0007669"/>
    <property type="project" value="UniProtKB-KW"/>
</dbReference>